<dbReference type="PANTHER" id="PTHR10848">
    <property type="entry name" value="MEIOTIC RECOMBINATION PROTEIN SPO11"/>
    <property type="match status" value="1"/>
</dbReference>
<dbReference type="InterPro" id="IPR036388">
    <property type="entry name" value="WH-like_DNA-bd_sf"/>
</dbReference>
<keyword evidence="9 12" id="KW-0238">DNA-binding</keyword>
<keyword evidence="10 12" id="KW-0413">Isomerase</keyword>
<dbReference type="InterPro" id="IPR013048">
    <property type="entry name" value="Meiotic_Spo11"/>
</dbReference>
<dbReference type="EC" id="5.6.2.2" evidence="5"/>
<proteinExistence type="inferred from homology"/>
<dbReference type="InterPro" id="IPR036078">
    <property type="entry name" value="Spo11/TopoVI_A_sf"/>
</dbReference>
<keyword evidence="7" id="KW-0460">Magnesium</keyword>
<dbReference type="PANTHER" id="PTHR10848:SF0">
    <property type="entry name" value="MEIOTIC RECOMBINATION PROTEIN SPO11"/>
    <property type="match status" value="1"/>
</dbReference>
<reference evidence="17" key="3">
    <citation type="submission" date="2025-04" db="UniProtKB">
        <authorList>
            <consortium name="RefSeq"/>
        </authorList>
    </citation>
    <scope>IDENTIFICATION</scope>
    <source>
        <strain evidence="17">CBS 304.34</strain>
    </source>
</reference>
<sequence>MLIQLSNRDWVIKKIELIFESIVDALLEKKDKLYISLKTRSGSKGRRIDPANGIVTSEDGLQTRIITFPGSTAQEAWRFTVLVRILELVHDALTSDAVITKRDIYYRSPDLFVKQAVVDRYVDDIACTFSVTRNLLNVSAAAKGLIVGNFNIQRSDGTIINGVTNREGTLILNLNEDDVLEVSAIHWIVVVEKEATFRSLVHSDLWVNISSQGIILTAKGYPDLATRAFLRVLTTVAPRIPLYAMMDFDPDGLAILSTYKYGSYSLAHENSHASSSSTSRPLNLPQIHWIGVKSCHLTSSPVLASDRREKAVGQTEGLLRLTTRDRRKARKMLEWDVLAEDGPEAEWRAEMQRMLLLNVKAEMQIFEEQPGGSGQWLKGELGLS</sequence>
<evidence type="ECO:0000256" key="2">
    <source>
        <dbReference type="ARBA" id="ARBA00001946"/>
    </source>
</evidence>
<dbReference type="Pfam" id="PF04406">
    <property type="entry name" value="TP6A_N"/>
    <property type="match status" value="1"/>
</dbReference>
<dbReference type="GO" id="GO:0007131">
    <property type="term" value="P:reciprocal meiotic recombination"/>
    <property type="evidence" value="ECO:0007669"/>
    <property type="project" value="TreeGrafter"/>
</dbReference>
<keyword evidence="11" id="KW-0539">Nucleus</keyword>
<dbReference type="GO" id="GO:0003918">
    <property type="term" value="F:DNA topoisomerase type II (double strand cut, ATP-hydrolyzing) activity"/>
    <property type="evidence" value="ECO:0007669"/>
    <property type="project" value="UniProtKB-UniRule"/>
</dbReference>
<evidence type="ECO:0000259" key="13">
    <source>
        <dbReference type="Pfam" id="PF04406"/>
    </source>
</evidence>
<evidence type="ECO:0000256" key="3">
    <source>
        <dbReference type="ARBA" id="ARBA00004123"/>
    </source>
</evidence>
<dbReference type="GO" id="GO:0000228">
    <property type="term" value="C:nuclear chromosome"/>
    <property type="evidence" value="ECO:0007669"/>
    <property type="project" value="TreeGrafter"/>
</dbReference>
<evidence type="ECO:0000256" key="4">
    <source>
        <dbReference type="ARBA" id="ARBA00006559"/>
    </source>
</evidence>
<evidence type="ECO:0000313" key="15">
    <source>
        <dbReference type="EMBL" id="KAF2815982.1"/>
    </source>
</evidence>
<gene>
    <name evidence="15 17" type="ORF">BDZ99DRAFT_542046</name>
</gene>
<evidence type="ECO:0000256" key="7">
    <source>
        <dbReference type="ARBA" id="ARBA00022842"/>
    </source>
</evidence>
<feature type="domain" description="Spo11/DNA topoisomerase VI subunit A N-terminal" evidence="13">
    <location>
        <begin position="77"/>
        <end position="138"/>
    </location>
</feature>
<dbReference type="Gene3D" id="1.10.10.10">
    <property type="entry name" value="Winged helix-like DNA-binding domain superfamily/Winged helix DNA-binding domain"/>
    <property type="match status" value="1"/>
</dbReference>
<evidence type="ECO:0000256" key="9">
    <source>
        <dbReference type="ARBA" id="ARBA00023125"/>
    </source>
</evidence>
<feature type="active site" description="O-(5'-phospho-DNA)-tyrosine intermediate" evidence="12">
    <location>
        <position position="106"/>
    </location>
</feature>
<evidence type="ECO:0000256" key="8">
    <source>
        <dbReference type="ARBA" id="ARBA00023029"/>
    </source>
</evidence>
<dbReference type="InterPro" id="IPR013049">
    <property type="entry name" value="Spo11/TopoVI_A_N"/>
</dbReference>
<comment type="similarity">
    <text evidence="4 12">Belongs to the TOP6A family.</text>
</comment>
<dbReference type="InterPro" id="IPR034136">
    <property type="entry name" value="TOPRIM_Topo6A/Spo11"/>
</dbReference>
<dbReference type="CDD" id="cd00223">
    <property type="entry name" value="TOPRIM_TopoIIB_SPO"/>
    <property type="match status" value="1"/>
</dbReference>
<dbReference type="GO" id="GO:0042138">
    <property type="term" value="P:meiotic DNA double-strand break formation"/>
    <property type="evidence" value="ECO:0007669"/>
    <property type="project" value="InterPro"/>
</dbReference>
<keyword evidence="6" id="KW-0479">Metal-binding</keyword>
<dbReference type="InterPro" id="IPR002815">
    <property type="entry name" value="Spo11/TopoVI_A"/>
</dbReference>
<dbReference type="GeneID" id="54467648"/>
<dbReference type="GO" id="GO:0046872">
    <property type="term" value="F:metal ion binding"/>
    <property type="evidence" value="ECO:0007669"/>
    <property type="project" value="UniProtKB-KW"/>
</dbReference>
<reference evidence="15 17" key="1">
    <citation type="journal article" date="2020" name="Stud. Mycol.">
        <title>101 Dothideomycetes genomes: a test case for predicting lifestyles and emergence of pathogens.</title>
        <authorList>
            <person name="Haridas S."/>
            <person name="Albert R."/>
            <person name="Binder M."/>
            <person name="Bloem J."/>
            <person name="Labutti K."/>
            <person name="Salamov A."/>
            <person name="Andreopoulos B."/>
            <person name="Baker S."/>
            <person name="Barry K."/>
            <person name="Bills G."/>
            <person name="Bluhm B."/>
            <person name="Cannon C."/>
            <person name="Castanera R."/>
            <person name="Culley D."/>
            <person name="Daum C."/>
            <person name="Ezra D."/>
            <person name="Gonzalez J."/>
            <person name="Henrissat B."/>
            <person name="Kuo A."/>
            <person name="Liang C."/>
            <person name="Lipzen A."/>
            <person name="Lutzoni F."/>
            <person name="Magnuson J."/>
            <person name="Mondo S."/>
            <person name="Nolan M."/>
            <person name="Ohm R."/>
            <person name="Pangilinan J."/>
            <person name="Park H.-J."/>
            <person name="Ramirez L."/>
            <person name="Alfaro M."/>
            <person name="Sun H."/>
            <person name="Tritt A."/>
            <person name="Yoshinaga Y."/>
            <person name="Zwiers L.-H."/>
            <person name="Turgeon B."/>
            <person name="Goodwin S."/>
            <person name="Spatafora J."/>
            <person name="Crous P."/>
            <person name="Grigoriev I."/>
        </authorList>
    </citation>
    <scope>NUCLEOTIDE SEQUENCE</scope>
    <source>
        <strain evidence="15 17">CBS 304.34</strain>
    </source>
</reference>
<evidence type="ECO:0000256" key="1">
    <source>
        <dbReference type="ARBA" id="ARBA00000185"/>
    </source>
</evidence>
<dbReference type="Proteomes" id="UP000504636">
    <property type="component" value="Unplaced"/>
</dbReference>
<dbReference type="GO" id="GO:0005524">
    <property type="term" value="F:ATP binding"/>
    <property type="evidence" value="ECO:0007669"/>
    <property type="project" value="InterPro"/>
</dbReference>
<keyword evidence="8 12" id="KW-0799">Topoisomerase</keyword>
<evidence type="ECO:0000256" key="6">
    <source>
        <dbReference type="ARBA" id="ARBA00022723"/>
    </source>
</evidence>
<evidence type="ECO:0000259" key="14">
    <source>
        <dbReference type="Pfam" id="PF21180"/>
    </source>
</evidence>
<organism evidence="15">
    <name type="scientific">Mytilinidion resinicola</name>
    <dbReference type="NCBI Taxonomy" id="574789"/>
    <lineage>
        <taxon>Eukaryota</taxon>
        <taxon>Fungi</taxon>
        <taxon>Dikarya</taxon>
        <taxon>Ascomycota</taxon>
        <taxon>Pezizomycotina</taxon>
        <taxon>Dothideomycetes</taxon>
        <taxon>Pleosporomycetidae</taxon>
        <taxon>Mytilinidiales</taxon>
        <taxon>Mytilinidiaceae</taxon>
        <taxon>Mytilinidion</taxon>
    </lineage>
</organism>
<dbReference type="EMBL" id="MU003693">
    <property type="protein sequence ID" value="KAF2815982.1"/>
    <property type="molecule type" value="Genomic_DNA"/>
</dbReference>
<dbReference type="Gene3D" id="3.40.1360.10">
    <property type="match status" value="1"/>
</dbReference>
<dbReference type="GO" id="GO:0003677">
    <property type="term" value="F:DNA binding"/>
    <property type="evidence" value="ECO:0007669"/>
    <property type="project" value="UniProtKB-UniRule"/>
</dbReference>
<dbReference type="PRINTS" id="PR01551">
    <property type="entry name" value="SPO11HOMOLOG"/>
</dbReference>
<dbReference type="PRINTS" id="PR01550">
    <property type="entry name" value="TOP6AFAMILY"/>
</dbReference>
<dbReference type="GO" id="GO:0000706">
    <property type="term" value="P:meiotic DNA double-strand break processing"/>
    <property type="evidence" value="ECO:0007669"/>
    <property type="project" value="TreeGrafter"/>
</dbReference>
<accession>A0A6A6Z4A8</accession>
<reference evidence="17" key="2">
    <citation type="submission" date="2020-04" db="EMBL/GenBank/DDBJ databases">
        <authorList>
            <consortium name="NCBI Genome Project"/>
        </authorList>
    </citation>
    <scope>NUCLEOTIDE SEQUENCE</scope>
    <source>
        <strain evidence="17">CBS 304.34</strain>
    </source>
</reference>
<evidence type="ECO:0000313" key="16">
    <source>
        <dbReference type="Proteomes" id="UP000504636"/>
    </source>
</evidence>
<dbReference type="Pfam" id="PF21180">
    <property type="entry name" value="TOP6A-Spo11_Toprim"/>
    <property type="match status" value="1"/>
</dbReference>
<evidence type="ECO:0000256" key="10">
    <source>
        <dbReference type="ARBA" id="ARBA00023235"/>
    </source>
</evidence>
<evidence type="ECO:0000256" key="5">
    <source>
        <dbReference type="ARBA" id="ARBA00012895"/>
    </source>
</evidence>
<protein>
    <recommendedName>
        <fullName evidence="5">DNA topoisomerase (ATP-hydrolyzing)</fullName>
        <ecNumber evidence="5">5.6.2.2</ecNumber>
    </recommendedName>
</protein>
<keyword evidence="16" id="KW-1185">Reference proteome</keyword>
<dbReference type="OrthoDB" id="5377392at2759"/>
<evidence type="ECO:0000313" key="17">
    <source>
        <dbReference type="RefSeq" id="XP_033582946.1"/>
    </source>
</evidence>
<evidence type="ECO:0000256" key="11">
    <source>
        <dbReference type="ARBA" id="ARBA00023242"/>
    </source>
</evidence>
<evidence type="ECO:0000256" key="12">
    <source>
        <dbReference type="PROSITE-ProRule" id="PRU01385"/>
    </source>
</evidence>
<name>A0A6A6Z4A8_9PEZI</name>
<dbReference type="SUPFAM" id="SSF56726">
    <property type="entry name" value="DNA topoisomerase IV, alpha subunit"/>
    <property type="match status" value="1"/>
</dbReference>
<dbReference type="AlphaFoldDB" id="A0A6A6Z4A8"/>
<dbReference type="FunFam" id="3.40.1360.10:FF:000018">
    <property type="entry name" value="Type II DNA topoisomerase VI subunit A"/>
    <property type="match status" value="1"/>
</dbReference>
<comment type="cofactor">
    <cofactor evidence="2">
        <name>Mg(2+)</name>
        <dbReference type="ChEBI" id="CHEBI:18420"/>
    </cofactor>
</comment>
<dbReference type="RefSeq" id="XP_033582946.1">
    <property type="nucleotide sequence ID" value="XM_033726755.1"/>
</dbReference>
<comment type="catalytic activity">
    <reaction evidence="1 12">
        <text>ATP-dependent breakage, passage and rejoining of double-stranded DNA.</text>
        <dbReference type="EC" id="5.6.2.2"/>
    </reaction>
</comment>
<feature type="domain" description="Topoisomerase 6 subunit A/Spo11 TOPRIM" evidence="14">
    <location>
        <begin position="188"/>
        <end position="367"/>
    </location>
</feature>
<dbReference type="PROSITE" id="PS52041">
    <property type="entry name" value="TOPO_IIB"/>
    <property type="match status" value="1"/>
</dbReference>
<comment type="subcellular location">
    <subcellularLocation>
        <location evidence="3">Nucleus</location>
    </subcellularLocation>
</comment>